<evidence type="ECO:0000313" key="2">
    <source>
        <dbReference type="EMBL" id="MBI8999976.1"/>
    </source>
</evidence>
<dbReference type="RefSeq" id="WP_198735442.1">
    <property type="nucleotide sequence ID" value="NZ_JAEIOT010000005.1"/>
</dbReference>
<feature type="region of interest" description="Disordered" evidence="1">
    <location>
        <begin position="1"/>
        <end position="24"/>
    </location>
</feature>
<sequence length="75" mass="8040">MAEPCASIDARETDDDEARPVSAAESQVVSSFGLSGSEVPDADVKVTIGPQFLELFSNQLYTSPNKTFEELISNS</sequence>
<name>A0ABS0VUD4_9CORY</name>
<reference evidence="2 3" key="1">
    <citation type="submission" date="2020-12" db="EMBL/GenBank/DDBJ databases">
        <title>Genome public.</title>
        <authorList>
            <person name="Sun Q."/>
        </authorList>
    </citation>
    <scope>NUCLEOTIDE SEQUENCE [LARGE SCALE GENOMIC DNA]</scope>
    <source>
        <strain evidence="2 3">CCM 8864</strain>
    </source>
</reference>
<gene>
    <name evidence="2" type="ORF">JDV76_03180</name>
</gene>
<comment type="caution">
    <text evidence="2">The sequence shown here is derived from an EMBL/GenBank/DDBJ whole genome shotgun (WGS) entry which is preliminary data.</text>
</comment>
<keyword evidence="3" id="KW-1185">Reference proteome</keyword>
<proteinExistence type="predicted"/>
<dbReference type="Proteomes" id="UP000625574">
    <property type="component" value="Unassembled WGS sequence"/>
</dbReference>
<protein>
    <submittedName>
        <fullName evidence="2">Uncharacterized protein</fullName>
    </submittedName>
</protein>
<accession>A0ABS0VUD4</accession>
<evidence type="ECO:0000256" key="1">
    <source>
        <dbReference type="SAM" id="MobiDB-lite"/>
    </source>
</evidence>
<dbReference type="EMBL" id="JAEIOT010000005">
    <property type="protein sequence ID" value="MBI8999976.1"/>
    <property type="molecule type" value="Genomic_DNA"/>
</dbReference>
<organism evidence="2 3">
    <name type="scientific">Corynebacterium marambiense</name>
    <dbReference type="NCBI Taxonomy" id="2765364"/>
    <lineage>
        <taxon>Bacteria</taxon>
        <taxon>Bacillati</taxon>
        <taxon>Actinomycetota</taxon>
        <taxon>Actinomycetes</taxon>
        <taxon>Mycobacteriales</taxon>
        <taxon>Corynebacteriaceae</taxon>
        <taxon>Corynebacterium</taxon>
    </lineage>
</organism>
<evidence type="ECO:0000313" key="3">
    <source>
        <dbReference type="Proteomes" id="UP000625574"/>
    </source>
</evidence>